<dbReference type="OrthoDB" id="346910at2759"/>
<dbReference type="PANTHER" id="PTHR23310:SF62">
    <property type="entry name" value="ACYL-COA BINDING PROTEIN 1, ISOFORM A"/>
    <property type="match status" value="1"/>
</dbReference>
<dbReference type="PROSITE" id="PS51228">
    <property type="entry name" value="ACB_2"/>
    <property type="match status" value="1"/>
</dbReference>
<dbReference type="PRINTS" id="PR00689">
    <property type="entry name" value="ACOABINDINGP"/>
</dbReference>
<dbReference type="InterPro" id="IPR035984">
    <property type="entry name" value="Acyl-CoA-binding_sf"/>
</dbReference>
<organism evidence="4 5">
    <name type="scientific">Aspergillus niger</name>
    <dbReference type="NCBI Taxonomy" id="5061"/>
    <lineage>
        <taxon>Eukaryota</taxon>
        <taxon>Fungi</taxon>
        <taxon>Dikarya</taxon>
        <taxon>Ascomycota</taxon>
        <taxon>Pezizomycotina</taxon>
        <taxon>Eurotiomycetes</taxon>
        <taxon>Eurotiomycetidae</taxon>
        <taxon>Eurotiales</taxon>
        <taxon>Aspergillaceae</taxon>
        <taxon>Aspergillus</taxon>
        <taxon>Aspergillus subgen. Circumdati</taxon>
    </lineage>
</organism>
<evidence type="ECO:0000313" key="4">
    <source>
        <dbReference type="EMBL" id="GAQ34891.1"/>
    </source>
</evidence>
<evidence type="ECO:0000256" key="2">
    <source>
        <dbReference type="ARBA" id="ARBA00023121"/>
    </source>
</evidence>
<evidence type="ECO:0000256" key="1">
    <source>
        <dbReference type="ARBA" id="ARBA00005567"/>
    </source>
</evidence>
<proteinExistence type="inferred from homology"/>
<dbReference type="InterPro" id="IPR000582">
    <property type="entry name" value="Acyl-CoA-binding_protein"/>
</dbReference>
<dbReference type="EMBL" id="BCMY01000001">
    <property type="protein sequence ID" value="GAQ34891.1"/>
    <property type="molecule type" value="Genomic_DNA"/>
</dbReference>
<dbReference type="Proteomes" id="UP000068243">
    <property type="component" value="Unassembled WGS sequence"/>
</dbReference>
<evidence type="ECO:0000313" key="5">
    <source>
        <dbReference type="Proteomes" id="UP000068243"/>
    </source>
</evidence>
<dbReference type="VEuPathDB" id="FungiDB:ASPNIDRAFT2_1164884"/>
<gene>
    <name evidence="4" type="ORF">ABL_00938</name>
</gene>
<dbReference type="Pfam" id="PF00887">
    <property type="entry name" value="ACBP"/>
    <property type="match status" value="1"/>
</dbReference>
<feature type="domain" description="ACB" evidence="3">
    <location>
        <begin position="59"/>
        <end position="142"/>
    </location>
</feature>
<dbReference type="GO" id="GO:0006631">
    <property type="term" value="P:fatty acid metabolic process"/>
    <property type="evidence" value="ECO:0007669"/>
    <property type="project" value="TreeGrafter"/>
</dbReference>
<sequence>MSVPNFSAALDASIKKEKFTPEVQAAAAKVDSSAFFAAIETVLGGDDTATVEGELAVALKNAFEFAVAVVKMLNSEPGNEDKLALYKYFKRANNQTPASPGMFDIQGKYKYNAWKEIKDISEAKAQAEYIKQVDTLIGTIGTRE</sequence>
<dbReference type="GO" id="GO:0000062">
    <property type="term" value="F:fatty-acyl-CoA binding"/>
    <property type="evidence" value="ECO:0007669"/>
    <property type="project" value="InterPro"/>
</dbReference>
<keyword evidence="2" id="KW-0446">Lipid-binding</keyword>
<comment type="caution">
    <text evidence="4">The sequence shown here is derived from an EMBL/GenBank/DDBJ whole genome shotgun (WGS) entry which is preliminary data.</text>
</comment>
<protein>
    <recommendedName>
        <fullName evidence="3">ACB domain-containing protein</fullName>
    </recommendedName>
</protein>
<dbReference type="VEuPathDB" id="FungiDB:ATCC64974_61320"/>
<dbReference type="VEuPathDB" id="FungiDB:An02g02960"/>
<name>A0A100I545_ASPNG</name>
<dbReference type="PANTHER" id="PTHR23310">
    <property type="entry name" value="ACYL-COA-BINDING PROTEIN, ACBP"/>
    <property type="match status" value="1"/>
</dbReference>
<dbReference type="VEuPathDB" id="FungiDB:M747DRAFT_327805"/>
<dbReference type="SUPFAM" id="SSF47027">
    <property type="entry name" value="Acyl-CoA binding protein"/>
    <property type="match status" value="1"/>
</dbReference>
<dbReference type="InterPro" id="IPR014352">
    <property type="entry name" value="FERM/acyl-CoA-bd_prot_sf"/>
</dbReference>
<dbReference type="Gene3D" id="1.20.80.10">
    <property type="match status" value="1"/>
</dbReference>
<dbReference type="AlphaFoldDB" id="A0A100I545"/>
<comment type="similarity">
    <text evidence="1">Belongs to the ACBP family.</text>
</comment>
<evidence type="ECO:0000259" key="3">
    <source>
        <dbReference type="PROSITE" id="PS51228"/>
    </source>
</evidence>
<accession>A0A100I545</accession>
<dbReference type="OMA" id="MEKPGMF"/>
<reference evidence="5" key="1">
    <citation type="journal article" date="2016" name="Genome Announc.">
        <title>Draft genome sequence of Aspergillus niger strain An76.</title>
        <authorList>
            <person name="Gong W."/>
            <person name="Cheng Z."/>
            <person name="Zhang H."/>
            <person name="Liu L."/>
            <person name="Gao P."/>
            <person name="Wang L."/>
        </authorList>
    </citation>
    <scope>NUCLEOTIDE SEQUENCE [LARGE SCALE GENOMIC DNA]</scope>
    <source>
        <strain evidence="5">An76</strain>
    </source>
</reference>